<gene>
    <name evidence="1" type="ORF">FNU79_05835</name>
</gene>
<dbReference type="AlphaFoldDB" id="A0A553V2M6"/>
<evidence type="ECO:0000313" key="1">
    <source>
        <dbReference type="EMBL" id="TSA86715.1"/>
    </source>
</evidence>
<keyword evidence="2" id="KW-1185">Reference proteome</keyword>
<evidence type="ECO:0000313" key="2">
    <source>
        <dbReference type="Proteomes" id="UP000316092"/>
    </source>
</evidence>
<sequence length="68" mass="8022">MPSLPRPTRLAYVLRLIWVAGQWQISLQNVRTEEKLLFGDLAALLRYLEHLRRDELPRDDLPREGGLR</sequence>
<comment type="caution">
    <text evidence="1">The sequence shown here is derived from an EMBL/GenBank/DDBJ whole genome shotgun (WGS) entry which is preliminary data.</text>
</comment>
<reference evidence="1 2" key="1">
    <citation type="submission" date="2019-07" db="EMBL/GenBank/DDBJ databases">
        <title>Deinococcus detaillus sp. nov., isolated from humus soil in Antarctica.</title>
        <authorList>
            <person name="Zhang K."/>
        </authorList>
    </citation>
    <scope>NUCLEOTIDE SEQUENCE [LARGE SCALE GENOMIC DNA]</scope>
    <source>
        <strain evidence="1 2">H1</strain>
    </source>
</reference>
<dbReference type="OrthoDB" id="9876140at2"/>
<dbReference type="RefSeq" id="WP_143719953.1">
    <property type="nucleotide sequence ID" value="NZ_VKDB01000004.1"/>
</dbReference>
<name>A0A553V2M6_9DEIO</name>
<organism evidence="1 2">
    <name type="scientific">Deinococcus detaillensis</name>
    <dbReference type="NCBI Taxonomy" id="2592048"/>
    <lineage>
        <taxon>Bacteria</taxon>
        <taxon>Thermotogati</taxon>
        <taxon>Deinococcota</taxon>
        <taxon>Deinococci</taxon>
        <taxon>Deinococcales</taxon>
        <taxon>Deinococcaceae</taxon>
        <taxon>Deinococcus</taxon>
    </lineage>
</organism>
<accession>A0A553V2M6</accession>
<protein>
    <submittedName>
        <fullName evidence="1">Uncharacterized protein</fullName>
    </submittedName>
</protein>
<dbReference type="EMBL" id="VKDB01000004">
    <property type="protein sequence ID" value="TSA86715.1"/>
    <property type="molecule type" value="Genomic_DNA"/>
</dbReference>
<proteinExistence type="predicted"/>
<dbReference type="Proteomes" id="UP000316092">
    <property type="component" value="Unassembled WGS sequence"/>
</dbReference>